<proteinExistence type="predicted"/>
<evidence type="ECO:0000313" key="8">
    <source>
        <dbReference type="Proteomes" id="UP000521199"/>
    </source>
</evidence>
<evidence type="ECO:0000256" key="4">
    <source>
        <dbReference type="SAM" id="Phobius"/>
    </source>
</evidence>
<organism evidence="7 8">
    <name type="scientific">Chiayiivirga flava</name>
    <dbReference type="NCBI Taxonomy" id="659595"/>
    <lineage>
        <taxon>Bacteria</taxon>
        <taxon>Pseudomonadati</taxon>
        <taxon>Pseudomonadota</taxon>
        <taxon>Gammaproteobacteria</taxon>
        <taxon>Lysobacterales</taxon>
        <taxon>Lysobacteraceae</taxon>
        <taxon>Chiayiivirga</taxon>
    </lineage>
</organism>
<sequence>MPAVLPFVFLLLHGLALAAWPARADAASLGFLVLAPAFAAIACAVRGTRGGPRTLWWATAAGFMLWSAGMAATAFGVLRSADDGVAELPMLLFVLYGVPLTFALASPEGDRIRLRLVDAALAATLGVLFYAHTNTFGEGEDARAFSHLRWMFDVENVYIAAFAALRFSAAVRPGERAFFGTLLAFAAVYLPVAAYVNHIEHDLPYGSVTDLLIDVPFLLCAALALRGVATTGAATSRGWQTLVHAGSPLMLPVSLLIVSAFIAQTHTRLAFAGLVVALLGYGARSVLAQLQLSGERDRLDALSRVDSLTGIPNRRSFDDSVAREWARARRAGEGIAVLLVDIDHFKRLNDTHGHQAGDDALRLVAQAIATALRRPGDVAARFGGEEFALLLPGADGSAAGRIAERVRAAIAALGTSGGALTDITASVGAAVVPASALQRIDPATAVSVADQALYSAKDEGRNRVCLRLLGDADGASLHPANV</sequence>
<dbReference type="EMBL" id="JACHHP010000006">
    <property type="protein sequence ID" value="MBB5209485.1"/>
    <property type="molecule type" value="Genomic_DNA"/>
</dbReference>
<feature type="domain" description="GGDEF" evidence="6">
    <location>
        <begin position="333"/>
        <end position="469"/>
    </location>
</feature>
<feature type="transmembrane region" description="Helical" evidence="4">
    <location>
        <begin position="269"/>
        <end position="287"/>
    </location>
</feature>
<dbReference type="SMART" id="SM00267">
    <property type="entry name" value="GGDEF"/>
    <property type="match status" value="1"/>
</dbReference>
<feature type="transmembrane region" description="Helical" evidence="4">
    <location>
        <begin position="116"/>
        <end position="132"/>
    </location>
</feature>
<feature type="transmembrane region" description="Helical" evidence="4">
    <location>
        <begin position="144"/>
        <end position="165"/>
    </location>
</feature>
<dbReference type="Gene3D" id="3.30.70.270">
    <property type="match status" value="1"/>
</dbReference>
<dbReference type="SUPFAM" id="SSF55073">
    <property type="entry name" value="Nucleotide cyclase"/>
    <property type="match status" value="1"/>
</dbReference>
<dbReference type="GO" id="GO:1902201">
    <property type="term" value="P:negative regulation of bacterial-type flagellum-dependent cell motility"/>
    <property type="evidence" value="ECO:0007669"/>
    <property type="project" value="TreeGrafter"/>
</dbReference>
<evidence type="ECO:0000259" key="6">
    <source>
        <dbReference type="PROSITE" id="PS50887"/>
    </source>
</evidence>
<evidence type="ECO:0000256" key="1">
    <source>
        <dbReference type="ARBA" id="ARBA00001946"/>
    </source>
</evidence>
<dbReference type="InterPro" id="IPR029787">
    <property type="entry name" value="Nucleotide_cyclase"/>
</dbReference>
<comment type="catalytic activity">
    <reaction evidence="3">
        <text>2 GTP = 3',3'-c-di-GMP + 2 diphosphate</text>
        <dbReference type="Rhea" id="RHEA:24898"/>
        <dbReference type="ChEBI" id="CHEBI:33019"/>
        <dbReference type="ChEBI" id="CHEBI:37565"/>
        <dbReference type="ChEBI" id="CHEBI:58805"/>
        <dbReference type="EC" id="2.7.7.65"/>
    </reaction>
</comment>
<keyword evidence="4" id="KW-0472">Membrane</keyword>
<accession>A0A7W8D7V0</accession>
<dbReference type="InterPro" id="IPR050469">
    <property type="entry name" value="Diguanylate_Cyclase"/>
</dbReference>
<feature type="transmembrane region" description="Helical" evidence="4">
    <location>
        <begin position="28"/>
        <end position="48"/>
    </location>
</feature>
<evidence type="ECO:0000256" key="5">
    <source>
        <dbReference type="SAM" id="SignalP"/>
    </source>
</evidence>
<dbReference type="InterPro" id="IPR043128">
    <property type="entry name" value="Rev_trsase/Diguanyl_cyclase"/>
</dbReference>
<dbReference type="CDD" id="cd01949">
    <property type="entry name" value="GGDEF"/>
    <property type="match status" value="1"/>
</dbReference>
<protein>
    <recommendedName>
        <fullName evidence="2">diguanylate cyclase</fullName>
        <ecNumber evidence="2">2.7.7.65</ecNumber>
    </recommendedName>
</protein>
<keyword evidence="4" id="KW-1133">Transmembrane helix</keyword>
<feature type="chain" id="PRO_5031412201" description="diguanylate cyclase" evidence="5">
    <location>
        <begin position="19"/>
        <end position="482"/>
    </location>
</feature>
<evidence type="ECO:0000256" key="2">
    <source>
        <dbReference type="ARBA" id="ARBA00012528"/>
    </source>
</evidence>
<dbReference type="NCBIfam" id="TIGR00254">
    <property type="entry name" value="GGDEF"/>
    <property type="match status" value="1"/>
</dbReference>
<dbReference type="GO" id="GO:0052621">
    <property type="term" value="F:diguanylate cyclase activity"/>
    <property type="evidence" value="ECO:0007669"/>
    <property type="project" value="UniProtKB-EC"/>
</dbReference>
<dbReference type="Proteomes" id="UP000521199">
    <property type="component" value="Unassembled WGS sequence"/>
</dbReference>
<feature type="transmembrane region" description="Helical" evidence="4">
    <location>
        <begin position="55"/>
        <end position="78"/>
    </location>
</feature>
<feature type="transmembrane region" description="Helical" evidence="4">
    <location>
        <begin position="211"/>
        <end position="229"/>
    </location>
</feature>
<dbReference type="GO" id="GO:0005886">
    <property type="term" value="C:plasma membrane"/>
    <property type="evidence" value="ECO:0007669"/>
    <property type="project" value="TreeGrafter"/>
</dbReference>
<keyword evidence="5" id="KW-0732">Signal</keyword>
<dbReference type="FunFam" id="3.30.70.270:FF:000001">
    <property type="entry name" value="Diguanylate cyclase domain protein"/>
    <property type="match status" value="1"/>
</dbReference>
<evidence type="ECO:0000256" key="3">
    <source>
        <dbReference type="ARBA" id="ARBA00034247"/>
    </source>
</evidence>
<dbReference type="GO" id="GO:0043709">
    <property type="term" value="P:cell adhesion involved in single-species biofilm formation"/>
    <property type="evidence" value="ECO:0007669"/>
    <property type="project" value="TreeGrafter"/>
</dbReference>
<dbReference type="InterPro" id="IPR000160">
    <property type="entry name" value="GGDEF_dom"/>
</dbReference>
<dbReference type="RefSeq" id="WP_183962019.1">
    <property type="nucleotide sequence ID" value="NZ_JACHHP010000006.1"/>
</dbReference>
<feature type="signal peptide" evidence="5">
    <location>
        <begin position="1"/>
        <end position="18"/>
    </location>
</feature>
<keyword evidence="8" id="KW-1185">Reference proteome</keyword>
<dbReference type="EC" id="2.7.7.65" evidence="2"/>
<dbReference type="PROSITE" id="PS50887">
    <property type="entry name" value="GGDEF"/>
    <property type="match status" value="1"/>
</dbReference>
<keyword evidence="4" id="KW-0812">Transmembrane</keyword>
<gene>
    <name evidence="7" type="ORF">HNQ52_003054</name>
</gene>
<comment type="caution">
    <text evidence="7">The sequence shown here is derived from an EMBL/GenBank/DDBJ whole genome shotgun (WGS) entry which is preliminary data.</text>
</comment>
<dbReference type="AlphaFoldDB" id="A0A7W8D7V0"/>
<evidence type="ECO:0000313" key="7">
    <source>
        <dbReference type="EMBL" id="MBB5209485.1"/>
    </source>
</evidence>
<feature type="transmembrane region" description="Helical" evidence="4">
    <location>
        <begin position="241"/>
        <end position="263"/>
    </location>
</feature>
<dbReference type="PANTHER" id="PTHR45138">
    <property type="entry name" value="REGULATORY COMPONENTS OF SENSORY TRANSDUCTION SYSTEM"/>
    <property type="match status" value="1"/>
</dbReference>
<dbReference type="PANTHER" id="PTHR45138:SF9">
    <property type="entry name" value="DIGUANYLATE CYCLASE DGCM-RELATED"/>
    <property type="match status" value="1"/>
</dbReference>
<feature type="transmembrane region" description="Helical" evidence="4">
    <location>
        <begin position="177"/>
        <end position="199"/>
    </location>
</feature>
<reference evidence="7 8" key="1">
    <citation type="submission" date="2020-08" db="EMBL/GenBank/DDBJ databases">
        <title>Genomic Encyclopedia of Type Strains, Phase IV (KMG-IV): sequencing the most valuable type-strain genomes for metagenomic binning, comparative biology and taxonomic classification.</title>
        <authorList>
            <person name="Goeker M."/>
        </authorList>
    </citation>
    <scope>NUCLEOTIDE SEQUENCE [LARGE SCALE GENOMIC DNA]</scope>
    <source>
        <strain evidence="7 8">DSM 24163</strain>
    </source>
</reference>
<comment type="cofactor">
    <cofactor evidence="1">
        <name>Mg(2+)</name>
        <dbReference type="ChEBI" id="CHEBI:18420"/>
    </cofactor>
</comment>
<name>A0A7W8D7V0_9GAMM</name>
<dbReference type="Pfam" id="PF00990">
    <property type="entry name" value="GGDEF"/>
    <property type="match status" value="1"/>
</dbReference>
<feature type="transmembrane region" description="Helical" evidence="4">
    <location>
        <begin position="84"/>
        <end position="104"/>
    </location>
</feature>